<dbReference type="InterPro" id="IPR008146">
    <property type="entry name" value="Gln_synth_cat_dom"/>
</dbReference>
<accession>A0A645G4L3</accession>
<keyword evidence="2" id="KW-0436">Ligase</keyword>
<dbReference type="Pfam" id="PF18318">
    <property type="entry name" value="Gln-synt_C-ter"/>
    <property type="match status" value="1"/>
</dbReference>
<reference evidence="2" key="1">
    <citation type="submission" date="2019-08" db="EMBL/GenBank/DDBJ databases">
        <authorList>
            <person name="Kucharzyk K."/>
            <person name="Murdoch R.W."/>
            <person name="Higgins S."/>
            <person name="Loffler F."/>
        </authorList>
    </citation>
    <scope>NUCLEOTIDE SEQUENCE</scope>
</reference>
<proteinExistence type="predicted"/>
<gene>
    <name evidence="2" type="primary">glnA_68</name>
    <name evidence="2" type="ORF">SDC9_166328</name>
</gene>
<protein>
    <submittedName>
        <fullName evidence="2">Glutamine synthetase</fullName>
        <ecNumber evidence="2">6.3.1.2</ecNumber>
    </submittedName>
</protein>
<dbReference type="Gene3D" id="1.20.120.1560">
    <property type="match status" value="1"/>
</dbReference>
<dbReference type="GO" id="GO:0004356">
    <property type="term" value="F:glutamine synthetase activity"/>
    <property type="evidence" value="ECO:0007669"/>
    <property type="project" value="UniProtKB-EC"/>
</dbReference>
<dbReference type="EC" id="6.3.1.2" evidence="2"/>
<feature type="domain" description="GS catalytic" evidence="1">
    <location>
        <begin position="1"/>
        <end position="64"/>
    </location>
</feature>
<name>A0A645G4L3_9ZZZZ</name>
<dbReference type="AlphaFoldDB" id="A0A645G4L3"/>
<sequence>MLNLKSTIEALPELASKKNELLYEKYKIFTKSELHSRYEILIENYSKTINIEALTMLEMAKREILPACLEFTTTILTSLSTKKSSGLLLNTAKEEQLAVTLSSLTEELMTQIDELDSALINAKDLDDALSSAKYYRENVFTAMNTMRLTADKLETIVSSDYWPFPTYSELLFLV</sequence>
<dbReference type="PANTHER" id="PTHR42974:SF1">
    <property type="entry name" value="TYPE-3 GLUTAMINE SYNTHETASE"/>
    <property type="match status" value="1"/>
</dbReference>
<dbReference type="InterPro" id="IPR052725">
    <property type="entry name" value="GS_Type-3"/>
</dbReference>
<dbReference type="PROSITE" id="PS51987">
    <property type="entry name" value="GS_CATALYTIC"/>
    <property type="match status" value="1"/>
</dbReference>
<evidence type="ECO:0000259" key="1">
    <source>
        <dbReference type="PROSITE" id="PS51987"/>
    </source>
</evidence>
<organism evidence="2">
    <name type="scientific">bioreactor metagenome</name>
    <dbReference type="NCBI Taxonomy" id="1076179"/>
    <lineage>
        <taxon>unclassified sequences</taxon>
        <taxon>metagenomes</taxon>
        <taxon>ecological metagenomes</taxon>
    </lineage>
</organism>
<comment type="caution">
    <text evidence="2">The sequence shown here is derived from an EMBL/GenBank/DDBJ whole genome shotgun (WGS) entry which is preliminary data.</text>
</comment>
<dbReference type="PANTHER" id="PTHR42974">
    <property type="entry name" value="GLUTAMINE SYNTHETASE"/>
    <property type="match status" value="1"/>
</dbReference>
<evidence type="ECO:0000313" key="2">
    <source>
        <dbReference type="EMBL" id="MPN18963.1"/>
    </source>
</evidence>
<dbReference type="InterPro" id="IPR040577">
    <property type="entry name" value="Gln-synt_C"/>
</dbReference>
<dbReference type="EMBL" id="VSSQ01066412">
    <property type="protein sequence ID" value="MPN18963.1"/>
    <property type="molecule type" value="Genomic_DNA"/>
</dbReference>